<name>A0A0A8XUV4_ARUDO</name>
<reference evidence="1" key="2">
    <citation type="journal article" date="2015" name="Data Brief">
        <title>Shoot transcriptome of the giant reed, Arundo donax.</title>
        <authorList>
            <person name="Barrero R.A."/>
            <person name="Guerrero F.D."/>
            <person name="Moolhuijzen P."/>
            <person name="Goolsby J.A."/>
            <person name="Tidwell J."/>
            <person name="Bellgard S.E."/>
            <person name="Bellgard M.I."/>
        </authorList>
    </citation>
    <scope>NUCLEOTIDE SEQUENCE</scope>
    <source>
        <tissue evidence="1">Shoot tissue taken approximately 20 cm above the soil surface</tissue>
    </source>
</reference>
<sequence length="22" mass="2418">MVTTAPAQLFFFGHGRILSLPN</sequence>
<reference evidence="1" key="1">
    <citation type="submission" date="2014-09" db="EMBL/GenBank/DDBJ databases">
        <authorList>
            <person name="Magalhaes I.L.F."/>
            <person name="Oliveira U."/>
            <person name="Santos F.R."/>
            <person name="Vidigal T.H.D.A."/>
            <person name="Brescovit A.D."/>
            <person name="Santos A.J."/>
        </authorList>
    </citation>
    <scope>NUCLEOTIDE SEQUENCE</scope>
    <source>
        <tissue evidence="1">Shoot tissue taken approximately 20 cm above the soil surface</tissue>
    </source>
</reference>
<dbReference type="EMBL" id="GBRH01282403">
    <property type="protein sequence ID" value="JAD15492.1"/>
    <property type="molecule type" value="Transcribed_RNA"/>
</dbReference>
<protein>
    <submittedName>
        <fullName evidence="1">Uncharacterized protein</fullName>
    </submittedName>
</protein>
<dbReference type="AlphaFoldDB" id="A0A0A8XUV4"/>
<organism evidence="1">
    <name type="scientific">Arundo donax</name>
    <name type="common">Giant reed</name>
    <name type="synonym">Donax arundinaceus</name>
    <dbReference type="NCBI Taxonomy" id="35708"/>
    <lineage>
        <taxon>Eukaryota</taxon>
        <taxon>Viridiplantae</taxon>
        <taxon>Streptophyta</taxon>
        <taxon>Embryophyta</taxon>
        <taxon>Tracheophyta</taxon>
        <taxon>Spermatophyta</taxon>
        <taxon>Magnoliopsida</taxon>
        <taxon>Liliopsida</taxon>
        <taxon>Poales</taxon>
        <taxon>Poaceae</taxon>
        <taxon>PACMAD clade</taxon>
        <taxon>Arundinoideae</taxon>
        <taxon>Arundineae</taxon>
        <taxon>Arundo</taxon>
    </lineage>
</organism>
<proteinExistence type="predicted"/>
<accession>A0A0A8XUV4</accession>
<evidence type="ECO:0000313" key="1">
    <source>
        <dbReference type="EMBL" id="JAD15492.1"/>
    </source>
</evidence>